<organism evidence="9 10">
    <name type="scientific">Microthlaspi erraticum</name>
    <dbReference type="NCBI Taxonomy" id="1685480"/>
    <lineage>
        <taxon>Eukaryota</taxon>
        <taxon>Viridiplantae</taxon>
        <taxon>Streptophyta</taxon>
        <taxon>Embryophyta</taxon>
        <taxon>Tracheophyta</taxon>
        <taxon>Spermatophyta</taxon>
        <taxon>Magnoliopsida</taxon>
        <taxon>eudicotyledons</taxon>
        <taxon>Gunneridae</taxon>
        <taxon>Pentapetalae</taxon>
        <taxon>rosids</taxon>
        <taxon>malvids</taxon>
        <taxon>Brassicales</taxon>
        <taxon>Brassicaceae</taxon>
        <taxon>Coluteocarpeae</taxon>
        <taxon>Microthlaspi</taxon>
    </lineage>
</organism>
<dbReference type="InterPro" id="IPR016177">
    <property type="entry name" value="DNA-bd_dom_sf"/>
</dbReference>
<accession>A0A6D2JDW0</accession>
<dbReference type="AlphaFoldDB" id="A0A6D2JDW0"/>
<proteinExistence type="inferred from homology"/>
<dbReference type="SUPFAM" id="SSF54171">
    <property type="entry name" value="DNA-binding domain"/>
    <property type="match status" value="1"/>
</dbReference>
<dbReference type="InterPro" id="IPR036955">
    <property type="entry name" value="AP2/ERF_dom_sf"/>
</dbReference>
<comment type="caution">
    <text evidence="9">The sequence shown here is derived from an EMBL/GenBank/DDBJ whole genome shotgun (WGS) entry which is preliminary data.</text>
</comment>
<keyword evidence="4" id="KW-0238">DNA-binding</keyword>
<dbReference type="GO" id="GO:0009873">
    <property type="term" value="P:ethylene-activated signaling pathway"/>
    <property type="evidence" value="ECO:0007669"/>
    <property type="project" value="UniProtKB-KW"/>
</dbReference>
<dbReference type="PROSITE" id="PS51032">
    <property type="entry name" value="AP2_ERF"/>
    <property type="match status" value="1"/>
</dbReference>
<evidence type="ECO:0000259" key="8">
    <source>
        <dbReference type="PROSITE" id="PS51032"/>
    </source>
</evidence>
<evidence type="ECO:0000256" key="3">
    <source>
        <dbReference type="ARBA" id="ARBA00023015"/>
    </source>
</evidence>
<keyword evidence="5" id="KW-0804">Transcription</keyword>
<name>A0A6D2JDW0_9BRAS</name>
<keyword evidence="10" id="KW-1185">Reference proteome</keyword>
<evidence type="ECO:0000256" key="1">
    <source>
        <dbReference type="ARBA" id="ARBA00004123"/>
    </source>
</evidence>
<dbReference type="OrthoDB" id="1931494at2759"/>
<feature type="domain" description="AP2/ERF" evidence="8">
    <location>
        <begin position="20"/>
        <end position="77"/>
    </location>
</feature>
<keyword evidence="2" id="KW-0936">Ethylene signaling pathway</keyword>
<dbReference type="PRINTS" id="PR00367">
    <property type="entry name" value="ETHRSPELEMNT"/>
</dbReference>
<evidence type="ECO:0000256" key="2">
    <source>
        <dbReference type="ARBA" id="ARBA00022745"/>
    </source>
</evidence>
<dbReference type="Pfam" id="PF00847">
    <property type="entry name" value="AP2"/>
    <property type="match status" value="1"/>
</dbReference>
<comment type="similarity">
    <text evidence="7">Belongs to the AP2/ERF transcription factor family. ERF subfamily.</text>
</comment>
<dbReference type="PANTHER" id="PTHR31677:SF228">
    <property type="entry name" value="ETHYLENE-RESPONSIVE TRANSCRIPTION FACTOR 10-RELATED"/>
    <property type="match status" value="1"/>
</dbReference>
<dbReference type="FunFam" id="3.30.730.10:FF:000001">
    <property type="entry name" value="Ethylene-responsive transcription factor 2"/>
    <property type="match status" value="1"/>
</dbReference>
<reference evidence="9" key="1">
    <citation type="submission" date="2020-01" db="EMBL/GenBank/DDBJ databases">
        <authorList>
            <person name="Mishra B."/>
        </authorList>
    </citation>
    <scope>NUCLEOTIDE SEQUENCE [LARGE SCALE GENOMIC DNA]</scope>
</reference>
<dbReference type="GO" id="GO:0003677">
    <property type="term" value="F:DNA binding"/>
    <property type="evidence" value="ECO:0007669"/>
    <property type="project" value="UniProtKB-KW"/>
</dbReference>
<evidence type="ECO:0000256" key="6">
    <source>
        <dbReference type="ARBA" id="ARBA00023242"/>
    </source>
</evidence>
<dbReference type="PANTHER" id="PTHR31677">
    <property type="entry name" value="AP2 DOMAIN CLASS TRANSCRIPTION FACTOR"/>
    <property type="match status" value="1"/>
</dbReference>
<evidence type="ECO:0000313" key="10">
    <source>
        <dbReference type="Proteomes" id="UP000467841"/>
    </source>
</evidence>
<sequence>MASKQENVNQSGGGKIREVHYRGVRKRPWGRYAAEIRDPGNKNRVWLGTFDSAEEAARAYDSAAIAFRGSKATTNFPLVGDGGNGSETVVKGTLTATARNGRSSCACRDDFSSLAAEKKVTRFFLDLPHASALGEELVRPVRFEPAEIGLSLGLPTTLEVETEDYSAVDCELRRELNLDLSLAPAVDV</sequence>
<dbReference type="GO" id="GO:0003700">
    <property type="term" value="F:DNA-binding transcription factor activity"/>
    <property type="evidence" value="ECO:0007669"/>
    <property type="project" value="InterPro"/>
</dbReference>
<dbReference type="Proteomes" id="UP000467841">
    <property type="component" value="Unassembled WGS sequence"/>
</dbReference>
<evidence type="ECO:0000313" key="9">
    <source>
        <dbReference type="EMBL" id="CAA7035161.1"/>
    </source>
</evidence>
<dbReference type="Gene3D" id="3.30.730.10">
    <property type="entry name" value="AP2/ERF domain"/>
    <property type="match status" value="1"/>
</dbReference>
<protein>
    <recommendedName>
        <fullName evidence="8">AP2/ERF domain-containing protein</fullName>
    </recommendedName>
</protein>
<dbReference type="CDD" id="cd00018">
    <property type="entry name" value="AP2"/>
    <property type="match status" value="1"/>
</dbReference>
<evidence type="ECO:0000256" key="4">
    <source>
        <dbReference type="ARBA" id="ARBA00023125"/>
    </source>
</evidence>
<dbReference type="GO" id="GO:0005634">
    <property type="term" value="C:nucleus"/>
    <property type="evidence" value="ECO:0007669"/>
    <property type="project" value="UniProtKB-SubCell"/>
</dbReference>
<keyword evidence="6" id="KW-0539">Nucleus</keyword>
<comment type="subcellular location">
    <subcellularLocation>
        <location evidence="1">Nucleus</location>
    </subcellularLocation>
</comment>
<dbReference type="SMART" id="SM00380">
    <property type="entry name" value="AP2"/>
    <property type="match status" value="1"/>
</dbReference>
<dbReference type="EMBL" id="CACVBM020001152">
    <property type="protein sequence ID" value="CAA7035161.1"/>
    <property type="molecule type" value="Genomic_DNA"/>
</dbReference>
<keyword evidence="3" id="KW-0805">Transcription regulation</keyword>
<gene>
    <name evidence="9" type="ORF">MERR_LOCUS22396</name>
</gene>
<evidence type="ECO:0000256" key="7">
    <source>
        <dbReference type="ARBA" id="ARBA00024343"/>
    </source>
</evidence>
<dbReference type="InterPro" id="IPR001471">
    <property type="entry name" value="AP2/ERF_dom"/>
</dbReference>
<evidence type="ECO:0000256" key="5">
    <source>
        <dbReference type="ARBA" id="ARBA00023163"/>
    </source>
</evidence>